<protein>
    <submittedName>
        <fullName evidence="1">Uncharacterized protein</fullName>
    </submittedName>
</protein>
<proteinExistence type="predicted"/>
<dbReference type="Proteomes" id="UP000316095">
    <property type="component" value="Unassembled WGS sequence"/>
</dbReference>
<reference evidence="1 2" key="1">
    <citation type="submission" date="2019-02" db="EMBL/GenBank/DDBJ databases">
        <title>Deep-cultivation of Planctomycetes and their phenomic and genomic characterization uncovers novel biology.</title>
        <authorList>
            <person name="Wiegand S."/>
            <person name="Jogler M."/>
            <person name="Boedeker C."/>
            <person name="Pinto D."/>
            <person name="Vollmers J."/>
            <person name="Rivas-Marin E."/>
            <person name="Kohn T."/>
            <person name="Peeters S.H."/>
            <person name="Heuer A."/>
            <person name="Rast P."/>
            <person name="Oberbeckmann S."/>
            <person name="Bunk B."/>
            <person name="Jeske O."/>
            <person name="Meyerdierks A."/>
            <person name="Storesund J.E."/>
            <person name="Kallscheuer N."/>
            <person name="Luecker S."/>
            <person name="Lage O.M."/>
            <person name="Pohl T."/>
            <person name="Merkel B.J."/>
            <person name="Hornburger P."/>
            <person name="Mueller R.-W."/>
            <person name="Bruemmer F."/>
            <person name="Labrenz M."/>
            <person name="Spormann A.M."/>
            <person name="Op Den Camp H."/>
            <person name="Overmann J."/>
            <person name="Amann R."/>
            <person name="Jetten M.S.M."/>
            <person name="Mascher T."/>
            <person name="Medema M.H."/>
            <person name="Devos D.P."/>
            <person name="Kaster A.-K."/>
            <person name="Ovreas L."/>
            <person name="Rohde M."/>
            <person name="Galperin M.Y."/>
            <person name="Jogler C."/>
        </authorList>
    </citation>
    <scope>NUCLEOTIDE SEQUENCE [LARGE SCALE GENOMIC DNA]</scope>
    <source>
        <strain evidence="1 2">Pan54</strain>
    </source>
</reference>
<gene>
    <name evidence="1" type="ORF">Pan54_18320</name>
</gene>
<accession>A0A5C5XE65</accession>
<dbReference type="EMBL" id="SJPG01000001">
    <property type="protein sequence ID" value="TWT61098.1"/>
    <property type="molecule type" value="Genomic_DNA"/>
</dbReference>
<dbReference type="AlphaFoldDB" id="A0A5C5XE65"/>
<evidence type="ECO:0000313" key="1">
    <source>
        <dbReference type="EMBL" id="TWT61098.1"/>
    </source>
</evidence>
<organism evidence="1 2">
    <name type="scientific">Rubinisphaera italica</name>
    <dbReference type="NCBI Taxonomy" id="2527969"/>
    <lineage>
        <taxon>Bacteria</taxon>
        <taxon>Pseudomonadati</taxon>
        <taxon>Planctomycetota</taxon>
        <taxon>Planctomycetia</taxon>
        <taxon>Planctomycetales</taxon>
        <taxon>Planctomycetaceae</taxon>
        <taxon>Rubinisphaera</taxon>
    </lineage>
</organism>
<sequence>MNGMLLRIFCNFFRNTFESLEGSLSLNHLSDEILFTISFDRFRFQGSDCEILLVRYYFQDTKTICVC</sequence>
<evidence type="ECO:0000313" key="2">
    <source>
        <dbReference type="Proteomes" id="UP000316095"/>
    </source>
</evidence>
<name>A0A5C5XE65_9PLAN</name>
<comment type="caution">
    <text evidence="1">The sequence shown here is derived from an EMBL/GenBank/DDBJ whole genome shotgun (WGS) entry which is preliminary data.</text>
</comment>
<keyword evidence="2" id="KW-1185">Reference proteome</keyword>